<dbReference type="RefSeq" id="WP_341376948.1">
    <property type="nucleotide sequence ID" value="NZ_JBBUTF010000044.1"/>
</dbReference>
<evidence type="ECO:0000313" key="1">
    <source>
        <dbReference type="EMBL" id="MEK8029163.1"/>
    </source>
</evidence>
<dbReference type="Pfam" id="PF14103">
    <property type="entry name" value="DUF4276"/>
    <property type="match status" value="1"/>
</dbReference>
<evidence type="ECO:0000313" key="2">
    <source>
        <dbReference type="Proteomes" id="UP001368500"/>
    </source>
</evidence>
<sequence>MRHLVFLLEGPSEKEAIHAWLPMLLPDGVQAHFIVFEGKQDMERRLALKLRHWMLADSRFIVLRDQDSAACTDVKAALVACCKASGREAECVVRVACHELESFFLGDWQAVAQAFGMPRLADLDRKAVYRDPDRIALPAAELERHVPGYQKREGARRIAPHMDLQRNRSRSFLQLRDAITRMVAA</sequence>
<protein>
    <submittedName>
        <fullName evidence="1">DUF4276 family protein</fullName>
    </submittedName>
</protein>
<organism evidence="1 2">
    <name type="scientific">Pseudaquabacterium rugosum</name>
    <dbReference type="NCBI Taxonomy" id="2984194"/>
    <lineage>
        <taxon>Bacteria</taxon>
        <taxon>Pseudomonadati</taxon>
        <taxon>Pseudomonadota</taxon>
        <taxon>Betaproteobacteria</taxon>
        <taxon>Burkholderiales</taxon>
        <taxon>Sphaerotilaceae</taxon>
        <taxon>Pseudaquabacterium</taxon>
    </lineage>
</organism>
<accession>A0ABU9BI07</accession>
<name>A0ABU9BI07_9BURK</name>
<gene>
    <name evidence="1" type="ORF">AACH11_24670</name>
</gene>
<proteinExistence type="predicted"/>
<comment type="caution">
    <text evidence="1">The sequence shown here is derived from an EMBL/GenBank/DDBJ whole genome shotgun (WGS) entry which is preliminary data.</text>
</comment>
<dbReference type="Proteomes" id="UP001368500">
    <property type="component" value="Unassembled WGS sequence"/>
</dbReference>
<dbReference type="InterPro" id="IPR025455">
    <property type="entry name" value="DUF4276"/>
</dbReference>
<dbReference type="EMBL" id="JBBUTF010000044">
    <property type="protein sequence ID" value="MEK8029163.1"/>
    <property type="molecule type" value="Genomic_DNA"/>
</dbReference>
<keyword evidence="2" id="KW-1185">Reference proteome</keyword>
<reference evidence="1 2" key="1">
    <citation type="submission" date="2024-04" db="EMBL/GenBank/DDBJ databases">
        <title>Novel species of the genus Ideonella isolated from streams.</title>
        <authorList>
            <person name="Lu H."/>
        </authorList>
    </citation>
    <scope>NUCLEOTIDE SEQUENCE [LARGE SCALE GENOMIC DNA]</scope>
    <source>
        <strain evidence="1 2">BYS139W</strain>
    </source>
</reference>